<evidence type="ECO:0000313" key="7">
    <source>
        <dbReference type="EMBL" id="TQR09147.1"/>
    </source>
</evidence>
<dbReference type="GO" id="GO:0140359">
    <property type="term" value="F:ABC-type transporter activity"/>
    <property type="evidence" value="ECO:0007669"/>
    <property type="project" value="InterPro"/>
</dbReference>
<feature type="domain" description="ABC-2 type transporter transmembrane" evidence="6">
    <location>
        <begin position="493"/>
        <end position="710"/>
    </location>
</feature>
<dbReference type="NCBIfam" id="TIGR03061">
    <property type="entry name" value="pip_yhgE_Nterm"/>
    <property type="match status" value="1"/>
</dbReference>
<evidence type="ECO:0000256" key="4">
    <source>
        <dbReference type="ARBA" id="ARBA00023136"/>
    </source>
</evidence>
<dbReference type="PANTHER" id="PTHR43077:SF5">
    <property type="entry name" value="PHAGE INFECTION PROTEIN"/>
    <property type="match status" value="1"/>
</dbReference>
<protein>
    <submittedName>
        <fullName evidence="7">YhgE/Pip domain-containing protein</fullName>
    </submittedName>
</protein>
<evidence type="ECO:0000313" key="8">
    <source>
        <dbReference type="Proteomes" id="UP000317316"/>
    </source>
</evidence>
<sequence length="729" mass="76765">MIKAEWKAILTNRKLLIPIIAVLFIPVLYAGMFLWAFWDPYASLSDLPVAIVNSDEGAQMEGLELKLGETLQDKLMDSEQFNFISVSEKDAQQGLEDQDYYLLIEIPENFSQHATTLLDEQPEKMVITYKANEGYNFLASQIGGTAMDRIRAEVNKEVTSTYAEQLFDSITKIGDGFAEASDGAGQLKDGASEIDNGASDLKGYLEQLASSTIQLQDGTDTVVNGIQSAAKGSTQLNDGIAKLADGSTQLADGASQTATGAGSLKEGISDYTAGVAKLNESYQLLSEKEKALVESLAKLQSSSATLNDSANQLSQGASQVTTGIKALASQMEQISATLPAEQAAALTETLKQLETGSSSVSAGLEKLAGGTTALSDGTAQVHNGAAQLSAGYAQAGQGVAKLNESSAALVEGSSSLATGTNTLAAKMKEFNTGIKQAYTGSTNLVSGLNQLANGSTQLQKGTGTLAEKSGELAAGSTKLADGTKALVDGTDTLKTRLQDASKEVGDVSANDDTFDMISSPVDVDTEAVNAVPNYGTGFTPYFLSLGLFVGALLISIVFPLVQPAIKPTNGAAWFTSKVTVLGVVGIIQSLIVVAIALFALKLETQNVGMFILTAIITSFTFLALIQLFVSVLSDSGRFLAILVLILQLTTSAGTFPLELIPQPLQIFNKLLPMTYSVQAFKAAISTGNMSNLWASNGVLIGFMVVCLVLTFGYFMLIFKKRHSKQTAEA</sequence>
<evidence type="ECO:0000256" key="2">
    <source>
        <dbReference type="ARBA" id="ARBA00022692"/>
    </source>
</evidence>
<comment type="subcellular location">
    <subcellularLocation>
        <location evidence="1">Membrane</location>
        <topology evidence="1">Multi-pass membrane protein</topology>
    </subcellularLocation>
</comment>
<reference evidence="7 8" key="1">
    <citation type="submission" date="2019-05" db="EMBL/GenBank/DDBJ databases">
        <title>Psychrobacillus vulpis sp. nov., a new species isolated from feces of a red fox that inhabits in The Tablas de Daimiel Natural Park, Albacete, Spain.</title>
        <authorList>
            <person name="Rodriguez M."/>
            <person name="Reina J.C."/>
            <person name="Bejar V."/>
            <person name="Llamas I."/>
        </authorList>
    </citation>
    <scope>NUCLEOTIDE SEQUENCE [LARGE SCALE GENOMIC DNA]</scope>
    <source>
        <strain evidence="7 8">NEAU-3TGS17</strain>
    </source>
</reference>
<feature type="transmembrane region" description="Helical" evidence="5">
    <location>
        <begin position="15"/>
        <end position="38"/>
    </location>
</feature>
<dbReference type="NCBIfam" id="TIGR03062">
    <property type="entry name" value="pip_yhgE_Cterm"/>
    <property type="match status" value="1"/>
</dbReference>
<accession>A0A544SVF7</accession>
<keyword evidence="8" id="KW-1185">Reference proteome</keyword>
<name>A0A544SVF7_9BACI</name>
<gene>
    <name evidence="7" type="ORF">FG382_20335</name>
</gene>
<proteinExistence type="predicted"/>
<feature type="transmembrane region" description="Helical" evidence="5">
    <location>
        <begin position="573"/>
        <end position="600"/>
    </location>
</feature>
<keyword evidence="2 5" id="KW-0812">Transmembrane</keyword>
<dbReference type="InterPro" id="IPR017501">
    <property type="entry name" value="Phage_infect_YhgE_C"/>
</dbReference>
<dbReference type="NCBIfam" id="TIGR03057">
    <property type="entry name" value="xxxLxxG_by_4"/>
    <property type="match status" value="6"/>
</dbReference>
<organism evidence="7 8">
    <name type="scientific">Psychrobacillus lasiicapitis</name>
    <dbReference type="NCBI Taxonomy" id="1636719"/>
    <lineage>
        <taxon>Bacteria</taxon>
        <taxon>Bacillati</taxon>
        <taxon>Bacillota</taxon>
        <taxon>Bacilli</taxon>
        <taxon>Bacillales</taxon>
        <taxon>Bacillaceae</taxon>
        <taxon>Psychrobacillus</taxon>
    </lineage>
</organism>
<dbReference type="AlphaFoldDB" id="A0A544SVF7"/>
<dbReference type="Proteomes" id="UP000317316">
    <property type="component" value="Unassembled WGS sequence"/>
</dbReference>
<dbReference type="Gene3D" id="3.40.1710.10">
    <property type="entry name" value="abc type-2 transporter like domain"/>
    <property type="match status" value="1"/>
</dbReference>
<evidence type="ECO:0000256" key="3">
    <source>
        <dbReference type="ARBA" id="ARBA00022989"/>
    </source>
</evidence>
<evidence type="ECO:0000256" key="5">
    <source>
        <dbReference type="SAM" id="Phobius"/>
    </source>
</evidence>
<dbReference type="InterPro" id="IPR051328">
    <property type="entry name" value="T7SS_ABC-Transporter"/>
</dbReference>
<evidence type="ECO:0000256" key="1">
    <source>
        <dbReference type="ARBA" id="ARBA00004141"/>
    </source>
</evidence>
<feature type="transmembrane region" description="Helical" evidence="5">
    <location>
        <begin position="638"/>
        <end position="657"/>
    </location>
</feature>
<keyword evidence="4 5" id="KW-0472">Membrane</keyword>
<keyword evidence="3 5" id="KW-1133">Transmembrane helix</keyword>
<dbReference type="PANTHER" id="PTHR43077">
    <property type="entry name" value="TRANSPORT PERMEASE YVFS-RELATED"/>
    <property type="match status" value="1"/>
</dbReference>
<dbReference type="Gene3D" id="1.10.287.950">
    <property type="entry name" value="Methyl-accepting chemotaxis protein"/>
    <property type="match status" value="1"/>
</dbReference>
<dbReference type="InterPro" id="IPR013525">
    <property type="entry name" value="ABC2_TM"/>
</dbReference>
<evidence type="ECO:0000259" key="6">
    <source>
        <dbReference type="Pfam" id="PF12698"/>
    </source>
</evidence>
<dbReference type="EMBL" id="VDGH01000014">
    <property type="protein sequence ID" value="TQR09147.1"/>
    <property type="molecule type" value="Genomic_DNA"/>
</dbReference>
<dbReference type="Pfam" id="PF12698">
    <property type="entry name" value="ABC2_membrane_3"/>
    <property type="match status" value="2"/>
</dbReference>
<dbReference type="InterPro" id="IPR017500">
    <property type="entry name" value="Phage_infect_YhgE_N"/>
</dbReference>
<feature type="transmembrane region" description="Helical" evidence="5">
    <location>
        <begin position="541"/>
        <end position="561"/>
    </location>
</feature>
<comment type="caution">
    <text evidence="7">The sequence shown here is derived from an EMBL/GenBank/DDBJ whole genome shotgun (WGS) entry which is preliminary data.</text>
</comment>
<dbReference type="GO" id="GO:0016020">
    <property type="term" value="C:membrane"/>
    <property type="evidence" value="ECO:0007669"/>
    <property type="project" value="UniProtKB-SubCell"/>
</dbReference>
<feature type="domain" description="ABC-2 type transporter transmembrane" evidence="6">
    <location>
        <begin position="19"/>
        <end position="163"/>
    </location>
</feature>
<dbReference type="InterPro" id="IPR023908">
    <property type="entry name" value="xxxLxxG_rpt"/>
</dbReference>
<feature type="transmembrane region" description="Helical" evidence="5">
    <location>
        <begin position="698"/>
        <end position="718"/>
    </location>
</feature>
<dbReference type="SUPFAM" id="SSF58104">
    <property type="entry name" value="Methyl-accepting chemotaxis protein (MCP) signaling domain"/>
    <property type="match status" value="1"/>
</dbReference>
<dbReference type="OrthoDB" id="9811483at2"/>
<feature type="transmembrane region" description="Helical" evidence="5">
    <location>
        <begin position="606"/>
        <end position="631"/>
    </location>
</feature>
<dbReference type="RefSeq" id="WP_142540679.1">
    <property type="nucleotide sequence ID" value="NZ_BMIE01000011.1"/>
</dbReference>